<dbReference type="Proteomes" id="UP000324176">
    <property type="component" value="Unassembled WGS sequence"/>
</dbReference>
<evidence type="ECO:0000313" key="1">
    <source>
        <dbReference type="EMBL" id="TYP80658.1"/>
    </source>
</evidence>
<proteinExistence type="predicted"/>
<dbReference type="SUPFAM" id="SSF54001">
    <property type="entry name" value="Cysteine proteinases"/>
    <property type="match status" value="1"/>
</dbReference>
<dbReference type="AlphaFoldDB" id="A0A5D3Y9D9"/>
<name>A0A5D3Y9D9_9PROT</name>
<organism evidence="1 2">
    <name type="scientific">Nitrosomonas communis</name>
    <dbReference type="NCBI Taxonomy" id="44574"/>
    <lineage>
        <taxon>Bacteria</taxon>
        <taxon>Pseudomonadati</taxon>
        <taxon>Pseudomonadota</taxon>
        <taxon>Betaproteobacteria</taxon>
        <taxon>Nitrosomonadales</taxon>
        <taxon>Nitrosomonadaceae</taxon>
        <taxon>Nitrosomonas</taxon>
    </lineage>
</organism>
<sequence>MPRLRRTALSLCLSCKPEEVILPKTLNVADVMPGDVLLCRSDYSGASVTEVTGSKYVHAAICVRQGYAAEASGHRVKEIEIEKLLNEYDHIAVLRQPDCWSPRRVNKLQSFIDAAISRKAGFNCDGMRTFEERKKAHEENLMDKLREFFEQTPVDPAVDCKSYFCSELVAAAHVAVGIIEPSAAVVYEPSTLSPSDLADDFTFGIFCGYLIPYSGYIIPEDDEYSAAPRLDEIFENKT</sequence>
<evidence type="ECO:0008006" key="3">
    <source>
        <dbReference type="Google" id="ProtNLM"/>
    </source>
</evidence>
<reference evidence="1 2" key="1">
    <citation type="submission" date="2019-07" db="EMBL/GenBank/DDBJ databases">
        <title>Active sludge and wastewater microbial communities from Klosterneuburg, Austria.</title>
        <authorList>
            <person name="Wagner M."/>
        </authorList>
    </citation>
    <scope>NUCLEOTIDE SEQUENCE [LARGE SCALE GENOMIC DNA]</scope>
    <source>
        <strain evidence="1 2">Nm2</strain>
    </source>
</reference>
<gene>
    <name evidence="1" type="ORF">BCL69_10554</name>
</gene>
<comment type="caution">
    <text evidence="1">The sequence shown here is derived from an EMBL/GenBank/DDBJ whole genome shotgun (WGS) entry which is preliminary data.</text>
</comment>
<dbReference type="Gene3D" id="3.90.1720.10">
    <property type="entry name" value="endopeptidase domain like (from Nostoc punctiforme)"/>
    <property type="match status" value="1"/>
</dbReference>
<evidence type="ECO:0000313" key="2">
    <source>
        <dbReference type="Proteomes" id="UP000324176"/>
    </source>
</evidence>
<protein>
    <recommendedName>
        <fullName evidence="3">Permuted papain-like amidase enzyme, YaeF/YiiX, C92 family</fullName>
    </recommendedName>
</protein>
<dbReference type="EMBL" id="VNHT01000055">
    <property type="protein sequence ID" value="TYP80658.1"/>
    <property type="molecule type" value="Genomic_DNA"/>
</dbReference>
<accession>A0A5D3Y9D9</accession>
<dbReference type="RefSeq" id="WP_144412938.1">
    <property type="nucleotide sequence ID" value="NZ_CP011451.1"/>
</dbReference>
<dbReference type="OrthoDB" id="9155498at2"/>
<dbReference type="InterPro" id="IPR038765">
    <property type="entry name" value="Papain-like_cys_pep_sf"/>
</dbReference>